<dbReference type="InterPro" id="IPR045886">
    <property type="entry name" value="ThiF/MoeB/HesA"/>
</dbReference>
<dbReference type="SUPFAM" id="SSF69572">
    <property type="entry name" value="Activating enzymes of the ubiquitin-like proteins"/>
    <property type="match status" value="1"/>
</dbReference>
<organism evidence="3 4">
    <name type="scientific">Sporomusa malonica</name>
    <dbReference type="NCBI Taxonomy" id="112901"/>
    <lineage>
        <taxon>Bacteria</taxon>
        <taxon>Bacillati</taxon>
        <taxon>Bacillota</taxon>
        <taxon>Negativicutes</taxon>
        <taxon>Selenomonadales</taxon>
        <taxon>Sporomusaceae</taxon>
        <taxon>Sporomusa</taxon>
    </lineage>
</organism>
<dbReference type="PANTHER" id="PTHR43267">
    <property type="entry name" value="TRNA THREONYLCARBAMOYLADENOSINE DEHYDRATASE"/>
    <property type="match status" value="1"/>
</dbReference>
<protein>
    <submittedName>
        <fullName evidence="3">ThiF family protein</fullName>
    </submittedName>
</protein>
<evidence type="ECO:0000256" key="1">
    <source>
        <dbReference type="SAM" id="Phobius"/>
    </source>
</evidence>
<dbReference type="InterPro" id="IPR035985">
    <property type="entry name" value="Ubiquitin-activating_enz"/>
</dbReference>
<dbReference type="PANTHER" id="PTHR43267:SF1">
    <property type="entry name" value="TRNA THREONYLCARBAMOYLADENOSINE DEHYDRATASE"/>
    <property type="match status" value="1"/>
</dbReference>
<dbReference type="STRING" id="112901.SAMN04488500_12139"/>
<gene>
    <name evidence="3" type="ORF">SAMN04488500_12139</name>
</gene>
<keyword evidence="1" id="KW-1133">Transmembrane helix</keyword>
<feature type="domain" description="THIF-type NAD/FAD binding fold" evidence="2">
    <location>
        <begin position="9"/>
        <end position="256"/>
    </location>
</feature>
<sequence>MDFLNRLQPLLQKEGLDILAHSYIALSGLGGVGGVAFQALVRSGVRRFRLAENGIFDPPDMNRQPGATAFTMGRPKLDVYVEWAHAINPAIELELYPDGINVDNIEGFLQGADAYIGVIDAEKGQDVKEKSGKLSARMGIPLFTAGAIGFGALLVNHHPDGMTPATFWSMAERQGRNGGILPMMIAESFHPEIRARIEQGFAQGILSTTAVGANMAGTVLANEVMTYLLQPLGWLDREPLFAPQYLAIDLLNLNMTVSSVED</sequence>
<dbReference type="GO" id="GO:0061504">
    <property type="term" value="P:cyclic threonylcarbamoyladenosine biosynthetic process"/>
    <property type="evidence" value="ECO:0007669"/>
    <property type="project" value="TreeGrafter"/>
</dbReference>
<dbReference type="AlphaFoldDB" id="A0A1W2E8F0"/>
<dbReference type="InterPro" id="IPR000594">
    <property type="entry name" value="ThiF_NAD_FAD-bd"/>
</dbReference>
<feature type="transmembrane region" description="Helical" evidence="1">
    <location>
        <begin position="20"/>
        <end position="41"/>
    </location>
</feature>
<dbReference type="Gene3D" id="3.40.50.720">
    <property type="entry name" value="NAD(P)-binding Rossmann-like Domain"/>
    <property type="match status" value="1"/>
</dbReference>
<dbReference type="GO" id="GO:0008641">
    <property type="term" value="F:ubiquitin-like modifier activating enzyme activity"/>
    <property type="evidence" value="ECO:0007669"/>
    <property type="project" value="InterPro"/>
</dbReference>
<evidence type="ECO:0000259" key="2">
    <source>
        <dbReference type="Pfam" id="PF00899"/>
    </source>
</evidence>
<dbReference type="OrthoDB" id="9804286at2"/>
<dbReference type="Proteomes" id="UP000192738">
    <property type="component" value="Unassembled WGS sequence"/>
</dbReference>
<dbReference type="Pfam" id="PF00899">
    <property type="entry name" value="ThiF"/>
    <property type="match status" value="1"/>
</dbReference>
<name>A0A1W2E8F0_9FIRM</name>
<keyword evidence="4" id="KW-1185">Reference proteome</keyword>
<dbReference type="EMBL" id="FWXI01000021">
    <property type="protein sequence ID" value="SMD05338.1"/>
    <property type="molecule type" value="Genomic_DNA"/>
</dbReference>
<keyword evidence="1" id="KW-0472">Membrane</keyword>
<proteinExistence type="predicted"/>
<accession>A0A1W2E8F0</accession>
<dbReference type="GO" id="GO:0061503">
    <property type="term" value="F:tRNA threonylcarbamoyladenosine dehydratase"/>
    <property type="evidence" value="ECO:0007669"/>
    <property type="project" value="TreeGrafter"/>
</dbReference>
<keyword evidence="1" id="KW-0812">Transmembrane</keyword>
<dbReference type="RefSeq" id="WP_084577606.1">
    <property type="nucleotide sequence ID" value="NZ_CP155572.1"/>
</dbReference>
<reference evidence="3 4" key="1">
    <citation type="submission" date="2017-04" db="EMBL/GenBank/DDBJ databases">
        <authorList>
            <person name="Afonso C.L."/>
            <person name="Miller P.J."/>
            <person name="Scott M.A."/>
            <person name="Spackman E."/>
            <person name="Goraichik I."/>
            <person name="Dimitrov K.M."/>
            <person name="Suarez D.L."/>
            <person name="Swayne D.E."/>
        </authorList>
    </citation>
    <scope>NUCLEOTIDE SEQUENCE [LARGE SCALE GENOMIC DNA]</scope>
    <source>
        <strain evidence="3 4">DSM 5090</strain>
    </source>
</reference>
<evidence type="ECO:0000313" key="3">
    <source>
        <dbReference type="EMBL" id="SMD05338.1"/>
    </source>
</evidence>
<evidence type="ECO:0000313" key="4">
    <source>
        <dbReference type="Proteomes" id="UP000192738"/>
    </source>
</evidence>